<feature type="region of interest" description="Disordered" evidence="1">
    <location>
        <begin position="1"/>
        <end position="216"/>
    </location>
</feature>
<feature type="compositionally biased region" description="Low complexity" evidence="1">
    <location>
        <begin position="502"/>
        <end position="512"/>
    </location>
</feature>
<feature type="compositionally biased region" description="Low complexity" evidence="1">
    <location>
        <begin position="519"/>
        <end position="530"/>
    </location>
</feature>
<feature type="compositionally biased region" description="Low complexity" evidence="1">
    <location>
        <begin position="334"/>
        <end position="354"/>
    </location>
</feature>
<feature type="compositionally biased region" description="Low complexity" evidence="1">
    <location>
        <begin position="34"/>
        <end position="48"/>
    </location>
</feature>
<evidence type="ECO:0000313" key="3">
    <source>
        <dbReference type="Proteomes" id="UP001586593"/>
    </source>
</evidence>
<dbReference type="EMBL" id="JAZHXJ010000071">
    <property type="protein sequence ID" value="KAL1876876.1"/>
    <property type="molecule type" value="Genomic_DNA"/>
</dbReference>
<evidence type="ECO:0000256" key="1">
    <source>
        <dbReference type="SAM" id="MobiDB-lite"/>
    </source>
</evidence>
<dbReference type="Proteomes" id="UP001586593">
    <property type="component" value="Unassembled WGS sequence"/>
</dbReference>
<feature type="compositionally biased region" description="Polar residues" evidence="1">
    <location>
        <begin position="83"/>
        <end position="92"/>
    </location>
</feature>
<feature type="compositionally biased region" description="Low complexity" evidence="1">
    <location>
        <begin position="412"/>
        <end position="427"/>
    </location>
</feature>
<feature type="compositionally biased region" description="Polar residues" evidence="1">
    <location>
        <begin position="163"/>
        <end position="184"/>
    </location>
</feature>
<feature type="compositionally biased region" description="Low complexity" evidence="1">
    <location>
        <begin position="362"/>
        <end position="383"/>
    </location>
</feature>
<comment type="caution">
    <text evidence="2">The sequence shown here is derived from an EMBL/GenBank/DDBJ whole genome shotgun (WGS) entry which is preliminary data.</text>
</comment>
<reference evidence="2 3" key="1">
    <citation type="journal article" date="2024" name="Commun. Biol.">
        <title>Comparative genomic analysis of thermophilic fungi reveals convergent evolutionary adaptations and gene losses.</title>
        <authorList>
            <person name="Steindorff A.S."/>
            <person name="Aguilar-Pontes M.V."/>
            <person name="Robinson A.J."/>
            <person name="Andreopoulos B."/>
            <person name="LaButti K."/>
            <person name="Kuo A."/>
            <person name="Mondo S."/>
            <person name="Riley R."/>
            <person name="Otillar R."/>
            <person name="Haridas S."/>
            <person name="Lipzen A."/>
            <person name="Grimwood J."/>
            <person name="Schmutz J."/>
            <person name="Clum A."/>
            <person name="Reid I.D."/>
            <person name="Moisan M.C."/>
            <person name="Butler G."/>
            <person name="Nguyen T.T.M."/>
            <person name="Dewar K."/>
            <person name="Conant G."/>
            <person name="Drula E."/>
            <person name="Henrissat B."/>
            <person name="Hansel C."/>
            <person name="Singer S."/>
            <person name="Hutchinson M.I."/>
            <person name="de Vries R.P."/>
            <person name="Natvig D.O."/>
            <person name="Powell A.J."/>
            <person name="Tsang A."/>
            <person name="Grigoriev I.V."/>
        </authorList>
    </citation>
    <scope>NUCLEOTIDE SEQUENCE [LARGE SCALE GENOMIC DNA]</scope>
    <source>
        <strain evidence="2 3">ATCC 24622</strain>
    </source>
</reference>
<feature type="compositionally biased region" description="Low complexity" evidence="1">
    <location>
        <begin position="458"/>
        <end position="470"/>
    </location>
</feature>
<protein>
    <submittedName>
        <fullName evidence="2">Uncharacterized protein</fullName>
    </submittedName>
</protein>
<keyword evidence="3" id="KW-1185">Reference proteome</keyword>
<feature type="region of interest" description="Disordered" evidence="1">
    <location>
        <begin position="486"/>
        <end position="530"/>
    </location>
</feature>
<sequence>MNLKTKGGEEKKQQREVQAGESARNLEKVTPEGVSATAPQAAQSTAVASGTNRGTIVNRRDNKYQGSSQTTETAAGTTKSTQPAGQNQSQIAASVPSPKAMARSSPTSQAKTALPKPVPVVPALPILPKASFKRSPQTDTQKRAEDVKKPSEESSPPAEKGSRSSAISTAETARSPKASTNTPSPKLAETTENRQQVDLEKAPPSPKEKQSLKDTQHLEQVSTSSVTSFPLPSIILCKLYLFSIIHLIWFIYALSHPGFHAYNNTQSKEMAPKGKGKKGKGSSRATTPSVAPVEETKVPDSVTAENTSKKAPSPATEETPESDTTGGPTPCNIASAPIITEATTATTTPAVVTSDNDIPKITSEAVTSDGSSSSSVEETPAPAEGEKKKKKKRKNRKKKKKGPKGKEKEAEGASTPTTTTADPVTSTGSANVASPAAGTSGAGDRPVFGPPRPPGMLSSASSPSPVAAATSSPLVTALANLAVAAARSGGGGSGGGVGAGARCGASASSSAAGGPGASPGPSTAAAAGAARSWLESFGQHQAAIREAAQARDLRRLAEAMDRVVEPFRVDGSDVFMGANEPDEDFQEMLRIRRLTDPSFDPSKFRYNW</sequence>
<evidence type="ECO:0000313" key="2">
    <source>
        <dbReference type="EMBL" id="KAL1876876.1"/>
    </source>
</evidence>
<feature type="compositionally biased region" description="Basic and acidic residues" evidence="1">
    <location>
        <begin position="189"/>
        <end position="216"/>
    </location>
</feature>
<feature type="compositionally biased region" description="Basic and acidic residues" evidence="1">
    <location>
        <begin position="140"/>
        <end position="152"/>
    </location>
</feature>
<gene>
    <name evidence="2" type="ORF">VTK73DRAFT_9029</name>
</gene>
<feature type="compositionally biased region" description="Basic and acidic residues" evidence="1">
    <location>
        <begin position="1"/>
        <end position="15"/>
    </location>
</feature>
<feature type="compositionally biased region" description="Basic residues" evidence="1">
    <location>
        <begin position="388"/>
        <end position="403"/>
    </location>
</feature>
<feature type="region of interest" description="Disordered" evidence="1">
    <location>
        <begin position="267"/>
        <end position="470"/>
    </location>
</feature>
<organism evidence="2 3">
    <name type="scientific">Phialemonium thermophilum</name>
    <dbReference type="NCBI Taxonomy" id="223376"/>
    <lineage>
        <taxon>Eukaryota</taxon>
        <taxon>Fungi</taxon>
        <taxon>Dikarya</taxon>
        <taxon>Ascomycota</taxon>
        <taxon>Pezizomycotina</taxon>
        <taxon>Sordariomycetes</taxon>
        <taxon>Sordariomycetidae</taxon>
        <taxon>Cephalothecales</taxon>
        <taxon>Cephalothecaceae</taxon>
        <taxon>Phialemonium</taxon>
    </lineage>
</organism>
<name>A0ABR3XLK7_9PEZI</name>
<feature type="compositionally biased region" description="Gly residues" evidence="1">
    <location>
        <begin position="488"/>
        <end position="501"/>
    </location>
</feature>
<proteinExistence type="predicted"/>
<feature type="compositionally biased region" description="Low complexity" evidence="1">
    <location>
        <begin position="66"/>
        <end position="82"/>
    </location>
</feature>
<accession>A0ABR3XLK7</accession>